<reference evidence="6" key="1">
    <citation type="journal article" date="2021" name="Nat. Commun.">
        <title>Genetic determinants of endophytism in the Arabidopsis root mycobiome.</title>
        <authorList>
            <person name="Mesny F."/>
            <person name="Miyauchi S."/>
            <person name="Thiergart T."/>
            <person name="Pickel B."/>
            <person name="Atanasova L."/>
            <person name="Karlsson M."/>
            <person name="Huettel B."/>
            <person name="Barry K.W."/>
            <person name="Haridas S."/>
            <person name="Chen C."/>
            <person name="Bauer D."/>
            <person name="Andreopoulos W."/>
            <person name="Pangilinan J."/>
            <person name="LaButti K."/>
            <person name="Riley R."/>
            <person name="Lipzen A."/>
            <person name="Clum A."/>
            <person name="Drula E."/>
            <person name="Henrissat B."/>
            <person name="Kohler A."/>
            <person name="Grigoriev I.V."/>
            <person name="Martin F.M."/>
            <person name="Hacquard S."/>
        </authorList>
    </citation>
    <scope>NUCLEOTIDE SEQUENCE</scope>
    <source>
        <strain evidence="6">MPI-CAGE-AT-0147</strain>
    </source>
</reference>
<feature type="transmembrane region" description="Helical" evidence="5">
    <location>
        <begin position="61"/>
        <end position="80"/>
    </location>
</feature>
<dbReference type="OrthoDB" id="4521223at2759"/>
<feature type="transmembrane region" description="Helical" evidence="5">
    <location>
        <begin position="92"/>
        <end position="115"/>
    </location>
</feature>
<comment type="subcellular location">
    <subcellularLocation>
        <location evidence="1">Membrane</location>
        <topology evidence="1">Multi-pass membrane protein</topology>
    </subcellularLocation>
</comment>
<evidence type="ECO:0000256" key="1">
    <source>
        <dbReference type="ARBA" id="ARBA00004141"/>
    </source>
</evidence>
<evidence type="ECO:0000256" key="5">
    <source>
        <dbReference type="SAM" id="Phobius"/>
    </source>
</evidence>
<dbReference type="InterPro" id="IPR007568">
    <property type="entry name" value="RTA1"/>
</dbReference>
<dbReference type="EMBL" id="JAGMUV010000001">
    <property type="protein sequence ID" value="KAH7175804.1"/>
    <property type="molecule type" value="Genomic_DNA"/>
</dbReference>
<feature type="transmembrane region" description="Helical" evidence="5">
    <location>
        <begin position="214"/>
        <end position="235"/>
    </location>
</feature>
<dbReference type="Pfam" id="PF04479">
    <property type="entry name" value="RTA1"/>
    <property type="match status" value="1"/>
</dbReference>
<feature type="transmembrane region" description="Helical" evidence="5">
    <location>
        <begin position="250"/>
        <end position="269"/>
    </location>
</feature>
<feature type="transmembrane region" description="Helical" evidence="5">
    <location>
        <begin position="135"/>
        <end position="153"/>
    </location>
</feature>
<dbReference type="GO" id="GO:0000324">
    <property type="term" value="C:fungal-type vacuole"/>
    <property type="evidence" value="ECO:0007669"/>
    <property type="project" value="TreeGrafter"/>
</dbReference>
<evidence type="ECO:0000256" key="3">
    <source>
        <dbReference type="ARBA" id="ARBA00022989"/>
    </source>
</evidence>
<evidence type="ECO:0000313" key="6">
    <source>
        <dbReference type="EMBL" id="KAH7175804.1"/>
    </source>
</evidence>
<gene>
    <name evidence="6" type="ORF">EDB81DRAFT_705878</name>
</gene>
<keyword evidence="4 5" id="KW-0472">Membrane</keyword>
<feature type="transmembrane region" description="Helical" evidence="5">
    <location>
        <begin position="173"/>
        <end position="193"/>
    </location>
</feature>
<accession>A0A9P9FT76</accession>
<keyword evidence="2 5" id="KW-0812">Transmembrane</keyword>
<dbReference type="GO" id="GO:0005886">
    <property type="term" value="C:plasma membrane"/>
    <property type="evidence" value="ECO:0007669"/>
    <property type="project" value="TreeGrafter"/>
</dbReference>
<keyword evidence="3 5" id="KW-1133">Transmembrane helix</keyword>
<dbReference type="AlphaFoldDB" id="A0A9P9FT76"/>
<feature type="transmembrane region" description="Helical" evidence="5">
    <location>
        <begin position="37"/>
        <end position="54"/>
    </location>
</feature>
<protein>
    <submittedName>
        <fullName evidence="6">RTA1 like protein-domain-containing protein</fullName>
    </submittedName>
</protein>
<dbReference type="PANTHER" id="PTHR31465:SF9">
    <property type="entry name" value="SPHINGOID LONG-CHAIN BASE TRANSPORTER RSB1"/>
    <property type="match status" value="1"/>
</dbReference>
<dbReference type="Proteomes" id="UP000738349">
    <property type="component" value="Unassembled WGS sequence"/>
</dbReference>
<sequence>MTTLPNGNIPFGPNANCTLDICPLEASLLRYQPNQPSTITTMLVFSLSMALHVYQGMRTGTWVFMYSMVMGCMLEIVGYVGRLVIHSDPFEFGWFLLQIILITIAPIFFCSAIYVILSEVVEFIDPTISRFDRRVFYWVFIPCDAVSLILQALGGSKSCSGTDQASIELGENISLSGLVFQVITLAVFLALFVDYITRVARSRSRYRLNNTMNTFLGFLFASTVIILIRCVYRIVELGQGYFSETFRNEGLFIGLESVTMCVAVLLLNLGHPGMALSDKHCSEPKETLPRFGRLADATKEDIPLGRIDVESSK</sequence>
<evidence type="ECO:0000256" key="4">
    <source>
        <dbReference type="ARBA" id="ARBA00023136"/>
    </source>
</evidence>
<organism evidence="6 7">
    <name type="scientific">Dactylonectria macrodidyma</name>
    <dbReference type="NCBI Taxonomy" id="307937"/>
    <lineage>
        <taxon>Eukaryota</taxon>
        <taxon>Fungi</taxon>
        <taxon>Dikarya</taxon>
        <taxon>Ascomycota</taxon>
        <taxon>Pezizomycotina</taxon>
        <taxon>Sordariomycetes</taxon>
        <taxon>Hypocreomycetidae</taxon>
        <taxon>Hypocreales</taxon>
        <taxon>Nectriaceae</taxon>
        <taxon>Dactylonectria</taxon>
    </lineage>
</organism>
<dbReference type="PANTHER" id="PTHR31465">
    <property type="entry name" value="PROTEIN RTA1-RELATED"/>
    <property type="match status" value="1"/>
</dbReference>
<evidence type="ECO:0000256" key="2">
    <source>
        <dbReference type="ARBA" id="ARBA00022692"/>
    </source>
</evidence>
<proteinExistence type="predicted"/>
<evidence type="ECO:0000313" key="7">
    <source>
        <dbReference type="Proteomes" id="UP000738349"/>
    </source>
</evidence>
<comment type="caution">
    <text evidence="6">The sequence shown here is derived from an EMBL/GenBank/DDBJ whole genome shotgun (WGS) entry which is preliminary data.</text>
</comment>
<name>A0A9P9FT76_9HYPO</name>
<keyword evidence="7" id="KW-1185">Reference proteome</keyword>